<protein>
    <submittedName>
        <fullName evidence="1">Uncharacterized protein</fullName>
    </submittedName>
</protein>
<reference evidence="1 2" key="1">
    <citation type="submission" date="2020-01" db="EMBL/GenBank/DDBJ databases">
        <authorList>
            <person name="Chen J."/>
            <person name="Zhu S."/>
            <person name="Yang J."/>
        </authorList>
    </citation>
    <scope>NUCLEOTIDE SEQUENCE [LARGE SCALE GENOMIC DNA]</scope>
    <source>
        <strain evidence="1 2">345S023</strain>
    </source>
</reference>
<evidence type="ECO:0000313" key="2">
    <source>
        <dbReference type="Proteomes" id="UP000470213"/>
    </source>
</evidence>
<dbReference type="Proteomes" id="UP000470213">
    <property type="component" value="Unassembled WGS sequence"/>
</dbReference>
<dbReference type="Gene3D" id="3.40.720.10">
    <property type="entry name" value="Alkaline Phosphatase, subunit A"/>
    <property type="match status" value="1"/>
</dbReference>
<dbReference type="AlphaFoldDB" id="A0A7X5RL00"/>
<name>A0A7X5RL00_9ALTE</name>
<keyword evidence="2" id="KW-1185">Reference proteome</keyword>
<sequence>MNKLLVLEFNELCPSLLERFMEEGHLPNFKKLREESVLHLTKTDASGEDLNPWVQWVDIHTGVERQEHEIQKLNEGHKYTGKFTWDVLSENIDCKNWICGSMNSAHSDAFKGVFLPDPWNSHTDIKNNKQLETYHAYIASAVQNYSRGNSTSSLSFIKSILKQGVKPTTIIKLAHQLLREKIAPANKWRRAMLLDLIQFDVFKYHFVKESPDFSTFFSNTVAHYQHHYWKDFEPEKFGLNSSPQAENKDSILIGYKNTDHILGMILKLLPNDYPIMFITALSQEPYLDVERHYYNIKDPISLKNEFGISEEFKFHQVMAEQFQLEFNNEADCVSVEDKLSQFYMDSEKYFNVGSTKLFLITREENLLFVQCRCNKNIDDAATYLSEHDDTKRNFNNIFYRMNETKAGKHNQVGIYWKRNVISPTNKDSENTVKPSQIHSDILAHYGI</sequence>
<organism evidence="1 2">
    <name type="scientific">Alteromonas profundi</name>
    <dbReference type="NCBI Taxonomy" id="2696062"/>
    <lineage>
        <taxon>Bacteria</taxon>
        <taxon>Pseudomonadati</taxon>
        <taxon>Pseudomonadota</taxon>
        <taxon>Gammaproteobacteria</taxon>
        <taxon>Alteromonadales</taxon>
        <taxon>Alteromonadaceae</taxon>
        <taxon>Alteromonas/Salinimonas group</taxon>
        <taxon>Alteromonas</taxon>
    </lineage>
</organism>
<gene>
    <name evidence="1" type="ORF">GTH32_09490</name>
</gene>
<dbReference type="EMBL" id="JAAAWN010000010">
    <property type="protein sequence ID" value="NDV91412.1"/>
    <property type="molecule type" value="Genomic_DNA"/>
</dbReference>
<dbReference type="InterPro" id="IPR017850">
    <property type="entry name" value="Alkaline_phosphatase_core_sf"/>
</dbReference>
<proteinExistence type="predicted"/>
<comment type="caution">
    <text evidence="1">The sequence shown here is derived from an EMBL/GenBank/DDBJ whole genome shotgun (WGS) entry which is preliminary data.</text>
</comment>
<accession>A0A7X5RL00</accession>
<dbReference type="RefSeq" id="WP_163085084.1">
    <property type="nucleotide sequence ID" value="NZ_JAAAWN010000010.1"/>
</dbReference>
<evidence type="ECO:0000313" key="1">
    <source>
        <dbReference type="EMBL" id="NDV91412.1"/>
    </source>
</evidence>